<evidence type="ECO:0000259" key="9">
    <source>
        <dbReference type="PROSITE" id="PS50011"/>
    </source>
</evidence>
<dbReference type="InterPro" id="IPR017441">
    <property type="entry name" value="Protein_kinase_ATP_BS"/>
</dbReference>
<evidence type="ECO:0000256" key="1">
    <source>
        <dbReference type="ARBA" id="ARBA00022527"/>
    </source>
</evidence>
<feature type="domain" description="POLO box" evidence="10">
    <location>
        <begin position="491"/>
        <end position="571"/>
    </location>
</feature>
<dbReference type="Gene3D" id="3.30.1120.30">
    <property type="entry name" value="POLO box domain"/>
    <property type="match status" value="2"/>
</dbReference>
<evidence type="ECO:0000256" key="4">
    <source>
        <dbReference type="ARBA" id="ARBA00022741"/>
    </source>
</evidence>
<protein>
    <recommendedName>
        <fullName evidence="8">Serine/threonine-protein kinase PLK</fullName>
        <ecNumber evidence="8">2.7.11.21</ecNumber>
    </recommendedName>
    <alternativeName>
        <fullName evidence="8">Polo-like kinase</fullName>
    </alternativeName>
</protein>
<dbReference type="SMART" id="SM00220">
    <property type="entry name" value="S_TKc"/>
    <property type="match status" value="1"/>
</dbReference>
<comment type="caution">
    <text evidence="11">The sequence shown here is derived from an EMBL/GenBank/DDBJ whole genome shotgun (WGS) entry which is preliminary data.</text>
</comment>
<dbReference type="Pfam" id="PF00659">
    <property type="entry name" value="POLO_box"/>
    <property type="match status" value="2"/>
</dbReference>
<proteinExistence type="inferred from homology"/>
<evidence type="ECO:0000256" key="5">
    <source>
        <dbReference type="ARBA" id="ARBA00022777"/>
    </source>
</evidence>
<dbReference type="InterPro" id="IPR000719">
    <property type="entry name" value="Prot_kinase_dom"/>
</dbReference>
<comment type="similarity">
    <text evidence="8">Belongs to the protein kinase superfamily. Ser/Thr protein kinase family. CDC5/Polo subfamily.</text>
</comment>
<gene>
    <name evidence="11" type="ORF">SteCoe_32153</name>
</gene>
<dbReference type="FunFam" id="3.30.200.20:FF:000091">
    <property type="entry name" value="Serine/threonine-protein kinase PLK"/>
    <property type="match status" value="1"/>
</dbReference>
<dbReference type="InterPro" id="IPR000959">
    <property type="entry name" value="POLO_box_dom"/>
</dbReference>
<dbReference type="EMBL" id="MPUH01001137">
    <property type="protein sequence ID" value="OMJ69980.1"/>
    <property type="molecule type" value="Genomic_DNA"/>
</dbReference>
<keyword evidence="1 8" id="KW-0723">Serine/threonine-protein kinase</keyword>
<dbReference type="PANTHER" id="PTHR24345:SF0">
    <property type="entry name" value="CELL CYCLE SERINE_THREONINE-PROTEIN KINASE CDC5_MSD2"/>
    <property type="match status" value="1"/>
</dbReference>
<keyword evidence="3" id="KW-0677">Repeat</keyword>
<dbReference type="Gene3D" id="1.10.510.10">
    <property type="entry name" value="Transferase(Phosphotransferase) domain 1"/>
    <property type="match status" value="1"/>
</dbReference>
<reference evidence="11 12" key="1">
    <citation type="submission" date="2016-11" db="EMBL/GenBank/DDBJ databases">
        <title>The macronuclear genome of Stentor coeruleus: a giant cell with tiny introns.</title>
        <authorList>
            <person name="Slabodnick M."/>
            <person name="Ruby J.G."/>
            <person name="Reiff S.B."/>
            <person name="Swart E.C."/>
            <person name="Gosai S."/>
            <person name="Prabakaran S."/>
            <person name="Witkowska E."/>
            <person name="Larue G.E."/>
            <person name="Fisher S."/>
            <person name="Freeman R.M."/>
            <person name="Gunawardena J."/>
            <person name="Chu W."/>
            <person name="Stover N.A."/>
            <person name="Gregory B.D."/>
            <person name="Nowacki M."/>
            <person name="Derisi J."/>
            <person name="Roy S.W."/>
            <person name="Marshall W.F."/>
            <person name="Sood P."/>
        </authorList>
    </citation>
    <scope>NUCLEOTIDE SEQUENCE [LARGE SCALE GENOMIC DNA]</scope>
    <source>
        <strain evidence="11">WM001</strain>
    </source>
</reference>
<dbReference type="OrthoDB" id="408964at2759"/>
<dbReference type="PROSITE" id="PS00108">
    <property type="entry name" value="PROTEIN_KINASE_ST"/>
    <property type="match status" value="1"/>
</dbReference>
<dbReference type="InterPro" id="IPR008271">
    <property type="entry name" value="Ser/Thr_kinase_AS"/>
</dbReference>
<feature type="domain" description="POLO box" evidence="10">
    <location>
        <begin position="395"/>
        <end position="478"/>
    </location>
</feature>
<dbReference type="InterPro" id="IPR011009">
    <property type="entry name" value="Kinase-like_dom_sf"/>
</dbReference>
<dbReference type="EC" id="2.7.11.21" evidence="8"/>
<organism evidence="11 12">
    <name type="scientific">Stentor coeruleus</name>
    <dbReference type="NCBI Taxonomy" id="5963"/>
    <lineage>
        <taxon>Eukaryota</taxon>
        <taxon>Sar</taxon>
        <taxon>Alveolata</taxon>
        <taxon>Ciliophora</taxon>
        <taxon>Postciliodesmatophora</taxon>
        <taxon>Heterotrichea</taxon>
        <taxon>Heterotrichida</taxon>
        <taxon>Stentoridae</taxon>
        <taxon>Stentor</taxon>
    </lineage>
</organism>
<dbReference type="CDD" id="cd13117">
    <property type="entry name" value="POLO_box_2"/>
    <property type="match status" value="1"/>
</dbReference>
<dbReference type="SUPFAM" id="SSF82615">
    <property type="entry name" value="Polo-box domain"/>
    <property type="match status" value="2"/>
</dbReference>
<evidence type="ECO:0000256" key="6">
    <source>
        <dbReference type="ARBA" id="ARBA00022840"/>
    </source>
</evidence>
<evidence type="ECO:0000256" key="2">
    <source>
        <dbReference type="ARBA" id="ARBA00022679"/>
    </source>
</evidence>
<evidence type="ECO:0000256" key="3">
    <source>
        <dbReference type="ARBA" id="ARBA00022737"/>
    </source>
</evidence>
<keyword evidence="4 7" id="KW-0547">Nucleotide-binding</keyword>
<dbReference type="InterPro" id="IPR033695">
    <property type="entry name" value="POLO_box_2"/>
</dbReference>
<name>A0A1R2B026_9CILI</name>
<dbReference type="CDD" id="cd14099">
    <property type="entry name" value="STKc_PLK"/>
    <property type="match status" value="1"/>
</dbReference>
<keyword evidence="6 7" id="KW-0067">ATP-binding</keyword>
<dbReference type="InterPro" id="IPR033701">
    <property type="entry name" value="POLO_box_1"/>
</dbReference>
<keyword evidence="5 8" id="KW-0418">Kinase</keyword>
<dbReference type="GO" id="GO:0004674">
    <property type="term" value="F:protein serine/threonine kinase activity"/>
    <property type="evidence" value="ECO:0007669"/>
    <property type="project" value="UniProtKB-KW"/>
</dbReference>
<dbReference type="PANTHER" id="PTHR24345">
    <property type="entry name" value="SERINE/THREONINE-PROTEIN KINASE PLK"/>
    <property type="match status" value="1"/>
</dbReference>
<dbReference type="GO" id="GO:0005524">
    <property type="term" value="F:ATP binding"/>
    <property type="evidence" value="ECO:0007669"/>
    <property type="project" value="UniProtKB-UniRule"/>
</dbReference>
<dbReference type="CDD" id="cd13118">
    <property type="entry name" value="POLO_box_1"/>
    <property type="match status" value="1"/>
</dbReference>
<keyword evidence="2 8" id="KW-0808">Transferase</keyword>
<dbReference type="Pfam" id="PF00069">
    <property type="entry name" value="Pkinase"/>
    <property type="match status" value="1"/>
</dbReference>
<dbReference type="PROSITE" id="PS50011">
    <property type="entry name" value="PROTEIN_KINASE_DOM"/>
    <property type="match status" value="1"/>
</dbReference>
<evidence type="ECO:0000256" key="8">
    <source>
        <dbReference type="RuleBase" id="RU361162"/>
    </source>
</evidence>
<dbReference type="Proteomes" id="UP000187209">
    <property type="component" value="Unassembled WGS sequence"/>
</dbReference>
<dbReference type="PROSITE" id="PS00107">
    <property type="entry name" value="PROTEIN_KINASE_ATP"/>
    <property type="match status" value="1"/>
</dbReference>
<sequence>MTSKITRTLSESQEGQIVEEKIYKANGEISFKRYSKGRFLGKGGFARVYEFLNLDSKQISAGKIISKASLNKSRARQKLMSEIKIHRSLNNQNIVRFEHFFEDSDNVYILLELCTNQTLSELIRRRKRLTEIEVQCYTFQAISALKYLHAHRVIHRDIKLGNLFLSDKMELKLGDFGLATKLEFDGERKRTICGTPNYIAPEILEGTHGHSYEVDTWSLGVLIYTMLIGKPPFETNDVKLTYRRIKMNAYSFPDQVPISKEARDIVSEILINDPTARPSLDDLLAHPFLCKNSLPKLLPASTLAVPPSSAYLKQFESTGKDDVKLSRPPRSSSQTRISEDLRSNRLEDGRLTEREIKSTNRVISRTESTACGSNTSRKTATISCYNFISGGPTLWVNKWVDYSNKYGLGYMLSNGCAGVYFNDASKIVANSKGDSFQYISRSGNGREETMVQHTIPNFPSELQKKVTLLQHFRKHLMIDKLCGDESKELVYIKKWLLTEHAIIFRLSNKVVQVSFLDKSELLLCSDSKMVTYVDKQGMPAIYPLSSAMETQNREMAKRLRYTKEILTSMLHPQTAGTGEYRPTGKNED</sequence>
<dbReference type="Gene3D" id="3.30.200.20">
    <property type="entry name" value="Phosphorylase Kinase, domain 1"/>
    <property type="match status" value="1"/>
</dbReference>
<feature type="binding site" evidence="7">
    <location>
        <position position="63"/>
    </location>
    <ligand>
        <name>ATP</name>
        <dbReference type="ChEBI" id="CHEBI:30616"/>
    </ligand>
</feature>
<dbReference type="InterPro" id="IPR036947">
    <property type="entry name" value="POLO_box_dom_sf"/>
</dbReference>
<keyword evidence="12" id="KW-1185">Reference proteome</keyword>
<comment type="catalytic activity">
    <reaction evidence="8">
        <text>L-threonyl-[protein] + ATP = O-phospho-L-threonyl-[protein] + ADP + H(+)</text>
        <dbReference type="Rhea" id="RHEA:46608"/>
        <dbReference type="Rhea" id="RHEA-COMP:11060"/>
        <dbReference type="Rhea" id="RHEA-COMP:11605"/>
        <dbReference type="ChEBI" id="CHEBI:15378"/>
        <dbReference type="ChEBI" id="CHEBI:30013"/>
        <dbReference type="ChEBI" id="CHEBI:30616"/>
        <dbReference type="ChEBI" id="CHEBI:61977"/>
        <dbReference type="ChEBI" id="CHEBI:456216"/>
        <dbReference type="EC" id="2.7.11.21"/>
    </reaction>
</comment>
<evidence type="ECO:0000256" key="7">
    <source>
        <dbReference type="PROSITE-ProRule" id="PRU10141"/>
    </source>
</evidence>
<feature type="domain" description="Protein kinase" evidence="9">
    <location>
        <begin position="34"/>
        <end position="289"/>
    </location>
</feature>
<dbReference type="AlphaFoldDB" id="A0A1R2B026"/>
<dbReference type="FunFam" id="3.30.1120.30:FF:000013">
    <property type="entry name" value="Serine/threonine-protein kinase PLK"/>
    <property type="match status" value="1"/>
</dbReference>
<dbReference type="SUPFAM" id="SSF56112">
    <property type="entry name" value="Protein kinase-like (PK-like)"/>
    <property type="match status" value="1"/>
</dbReference>
<dbReference type="GO" id="GO:0005634">
    <property type="term" value="C:nucleus"/>
    <property type="evidence" value="ECO:0007669"/>
    <property type="project" value="TreeGrafter"/>
</dbReference>
<evidence type="ECO:0000313" key="12">
    <source>
        <dbReference type="Proteomes" id="UP000187209"/>
    </source>
</evidence>
<evidence type="ECO:0000259" key="10">
    <source>
        <dbReference type="PROSITE" id="PS50078"/>
    </source>
</evidence>
<dbReference type="PROSITE" id="PS50078">
    <property type="entry name" value="POLO_BOX"/>
    <property type="match status" value="2"/>
</dbReference>
<evidence type="ECO:0000313" key="11">
    <source>
        <dbReference type="EMBL" id="OMJ69980.1"/>
    </source>
</evidence>
<dbReference type="FunFam" id="1.10.510.10:FF:001048">
    <property type="entry name" value="Serine/threonine-protein kinase PLK"/>
    <property type="match status" value="1"/>
</dbReference>
<accession>A0A1R2B026</accession>